<evidence type="ECO:0000313" key="1">
    <source>
        <dbReference type="EMBL" id="ABZ10079.1"/>
    </source>
</evidence>
<protein>
    <submittedName>
        <fullName evidence="1">Uncharacterized protein</fullName>
    </submittedName>
</protein>
<sequence>MPASFSKSAEADGIPTSISHFLVSESTETVTGIFIPLNSLVFSLIASITCMIFTPIGPNVGPRGGPAEASPPVISDETVCLFPTTLHHILKI</sequence>
<proteinExistence type="predicted"/>
<dbReference type="AlphaFoldDB" id="B3TBX0"/>
<accession>B3TBX0</accession>
<reference evidence="1" key="1">
    <citation type="journal article" date="2008" name="ISME J.">
        <title>Genomic patterns of recombination, clonal divergence and environment in marine microbial populations.</title>
        <authorList>
            <person name="Konstantinidis K.T."/>
            <person name="Delong E.F."/>
        </authorList>
    </citation>
    <scope>NUCLEOTIDE SEQUENCE</scope>
</reference>
<organism evidence="1">
    <name type="scientific">uncultured marine crenarchaeote HF4000_APKG10F15</name>
    <dbReference type="NCBI Taxonomy" id="455611"/>
    <lineage>
        <taxon>Archaea</taxon>
        <taxon>Nitrososphaerota</taxon>
        <taxon>Nitrososphaeria</taxon>
        <taxon>Nitrosopumilales</taxon>
        <taxon>environmental samples</taxon>
    </lineage>
</organism>
<gene>
    <name evidence="1" type="ORF">ALOHA_HF4000APKG10F15ctg6g7</name>
</gene>
<dbReference type="EMBL" id="EU016665">
    <property type="protein sequence ID" value="ABZ10079.1"/>
    <property type="molecule type" value="Genomic_DNA"/>
</dbReference>
<name>B3TBX0_9ARCH</name>